<dbReference type="AlphaFoldDB" id="A0A0C3QFH5"/>
<protein>
    <submittedName>
        <fullName evidence="1">Uncharacterized protein</fullName>
    </submittedName>
</protein>
<organism evidence="1 2">
    <name type="scientific">Tulasnella calospora MUT 4182</name>
    <dbReference type="NCBI Taxonomy" id="1051891"/>
    <lineage>
        <taxon>Eukaryota</taxon>
        <taxon>Fungi</taxon>
        <taxon>Dikarya</taxon>
        <taxon>Basidiomycota</taxon>
        <taxon>Agaricomycotina</taxon>
        <taxon>Agaricomycetes</taxon>
        <taxon>Cantharellales</taxon>
        <taxon>Tulasnellaceae</taxon>
        <taxon>Tulasnella</taxon>
    </lineage>
</organism>
<reference evidence="1 2" key="1">
    <citation type="submission" date="2014-04" db="EMBL/GenBank/DDBJ databases">
        <authorList>
            <consortium name="DOE Joint Genome Institute"/>
            <person name="Kuo A."/>
            <person name="Girlanda M."/>
            <person name="Perotto S."/>
            <person name="Kohler A."/>
            <person name="Nagy L.G."/>
            <person name="Floudas D."/>
            <person name="Copeland A."/>
            <person name="Barry K.W."/>
            <person name="Cichocki N."/>
            <person name="Veneault-Fourrey C."/>
            <person name="LaButti K."/>
            <person name="Lindquist E.A."/>
            <person name="Lipzen A."/>
            <person name="Lundell T."/>
            <person name="Morin E."/>
            <person name="Murat C."/>
            <person name="Sun H."/>
            <person name="Tunlid A."/>
            <person name="Henrissat B."/>
            <person name="Grigoriev I.V."/>
            <person name="Hibbett D.S."/>
            <person name="Martin F."/>
            <person name="Nordberg H.P."/>
            <person name="Cantor M.N."/>
            <person name="Hua S.X."/>
        </authorList>
    </citation>
    <scope>NUCLEOTIDE SEQUENCE [LARGE SCALE GENOMIC DNA]</scope>
    <source>
        <strain evidence="1 2">MUT 4182</strain>
    </source>
</reference>
<accession>A0A0C3QFH5</accession>
<name>A0A0C3QFH5_9AGAM</name>
<dbReference type="Proteomes" id="UP000054248">
    <property type="component" value="Unassembled WGS sequence"/>
</dbReference>
<proteinExistence type="predicted"/>
<gene>
    <name evidence="1" type="ORF">M407DRAFT_8737</name>
</gene>
<sequence>MPVPPPLSSALCSLHGALGTEVPEWRVEGGDFKALRQARGPGNSTCKASDKFRGNLSSDQLPAWGITGLGRALLGDIKRQSRQKQPREPCDVTQKALALLIGLP</sequence>
<reference evidence="2" key="2">
    <citation type="submission" date="2015-01" db="EMBL/GenBank/DDBJ databases">
        <title>Evolutionary Origins and Diversification of the Mycorrhizal Mutualists.</title>
        <authorList>
            <consortium name="DOE Joint Genome Institute"/>
            <consortium name="Mycorrhizal Genomics Consortium"/>
            <person name="Kohler A."/>
            <person name="Kuo A."/>
            <person name="Nagy L.G."/>
            <person name="Floudas D."/>
            <person name="Copeland A."/>
            <person name="Barry K.W."/>
            <person name="Cichocki N."/>
            <person name="Veneault-Fourrey C."/>
            <person name="LaButti K."/>
            <person name="Lindquist E.A."/>
            <person name="Lipzen A."/>
            <person name="Lundell T."/>
            <person name="Morin E."/>
            <person name="Murat C."/>
            <person name="Riley R."/>
            <person name="Ohm R."/>
            <person name="Sun H."/>
            <person name="Tunlid A."/>
            <person name="Henrissat B."/>
            <person name="Grigoriev I.V."/>
            <person name="Hibbett D.S."/>
            <person name="Martin F."/>
        </authorList>
    </citation>
    <scope>NUCLEOTIDE SEQUENCE [LARGE SCALE GENOMIC DNA]</scope>
    <source>
        <strain evidence="2">MUT 4182</strain>
    </source>
</reference>
<dbReference type="EMBL" id="KN823053">
    <property type="protein sequence ID" value="KIO24841.1"/>
    <property type="molecule type" value="Genomic_DNA"/>
</dbReference>
<evidence type="ECO:0000313" key="2">
    <source>
        <dbReference type="Proteomes" id="UP000054248"/>
    </source>
</evidence>
<evidence type="ECO:0000313" key="1">
    <source>
        <dbReference type="EMBL" id="KIO24841.1"/>
    </source>
</evidence>
<dbReference type="HOGENOM" id="CLU_2252027_0_0_1"/>
<keyword evidence="2" id="KW-1185">Reference proteome</keyword>